<evidence type="ECO:0000256" key="1">
    <source>
        <dbReference type="SAM" id="Phobius"/>
    </source>
</evidence>
<sequence>MAINAAGIVMGAQGLFLLGNGVYLLAFPDRPASDPNGPFYNTPVSVIRAFSTTSFSIGAFYLQAVYQRNRSVTALSVVGRAMAVGVFGFMCGEGAWRKVAAFEGAMGVLLALSLFV</sequence>
<keyword evidence="1" id="KW-1133">Transmembrane helix</keyword>
<feature type="transmembrane region" description="Helical" evidence="1">
    <location>
        <begin position="72"/>
        <end position="90"/>
    </location>
</feature>
<dbReference type="GeneID" id="27334385"/>
<keyword evidence="1" id="KW-0812">Transmembrane</keyword>
<accession>A0A0D2B6N7</accession>
<gene>
    <name evidence="2" type="ORF">PV08_07302</name>
</gene>
<reference evidence="2 3" key="1">
    <citation type="submission" date="2015-01" db="EMBL/GenBank/DDBJ databases">
        <title>The Genome Sequence of Exophiala spinifera CBS89968.</title>
        <authorList>
            <consortium name="The Broad Institute Genomics Platform"/>
            <person name="Cuomo C."/>
            <person name="de Hoog S."/>
            <person name="Gorbushina A."/>
            <person name="Stielow B."/>
            <person name="Teixiera M."/>
            <person name="Abouelleil A."/>
            <person name="Chapman S.B."/>
            <person name="Priest M."/>
            <person name="Young S.K."/>
            <person name="Wortman J."/>
            <person name="Nusbaum C."/>
            <person name="Birren B."/>
        </authorList>
    </citation>
    <scope>NUCLEOTIDE SEQUENCE [LARGE SCALE GENOMIC DNA]</scope>
    <source>
        <strain evidence="2 3">CBS 89968</strain>
    </source>
</reference>
<dbReference type="RefSeq" id="XP_016234734.1">
    <property type="nucleotide sequence ID" value="XM_016381632.1"/>
</dbReference>
<organism evidence="2 3">
    <name type="scientific">Exophiala spinifera</name>
    <dbReference type="NCBI Taxonomy" id="91928"/>
    <lineage>
        <taxon>Eukaryota</taxon>
        <taxon>Fungi</taxon>
        <taxon>Dikarya</taxon>
        <taxon>Ascomycota</taxon>
        <taxon>Pezizomycotina</taxon>
        <taxon>Eurotiomycetes</taxon>
        <taxon>Chaetothyriomycetidae</taxon>
        <taxon>Chaetothyriales</taxon>
        <taxon>Herpotrichiellaceae</taxon>
        <taxon>Exophiala</taxon>
    </lineage>
</organism>
<dbReference type="EMBL" id="KN847496">
    <property type="protein sequence ID" value="KIW14518.1"/>
    <property type="molecule type" value="Genomic_DNA"/>
</dbReference>
<evidence type="ECO:0000313" key="3">
    <source>
        <dbReference type="Proteomes" id="UP000053328"/>
    </source>
</evidence>
<evidence type="ECO:0000313" key="2">
    <source>
        <dbReference type="EMBL" id="KIW14518.1"/>
    </source>
</evidence>
<dbReference type="OrthoDB" id="10042947at2759"/>
<dbReference type="AlphaFoldDB" id="A0A0D2B6N7"/>
<dbReference type="VEuPathDB" id="FungiDB:PV08_07302"/>
<feature type="transmembrane region" description="Helical" evidence="1">
    <location>
        <begin position="7"/>
        <end position="26"/>
    </location>
</feature>
<proteinExistence type="predicted"/>
<feature type="transmembrane region" description="Helical" evidence="1">
    <location>
        <begin position="46"/>
        <end position="65"/>
    </location>
</feature>
<dbReference type="Proteomes" id="UP000053328">
    <property type="component" value="Unassembled WGS sequence"/>
</dbReference>
<keyword evidence="3" id="KW-1185">Reference proteome</keyword>
<dbReference type="HOGENOM" id="CLU_169116_0_0_1"/>
<keyword evidence="1" id="KW-0472">Membrane</keyword>
<name>A0A0D2B6N7_9EURO</name>
<protein>
    <submittedName>
        <fullName evidence="2">Uncharacterized protein</fullName>
    </submittedName>
</protein>